<dbReference type="GeneID" id="37176276"/>
<gene>
    <name evidence="1" type="ORF">BO86DRAFT_391406</name>
</gene>
<evidence type="ECO:0000313" key="1">
    <source>
        <dbReference type="EMBL" id="RAH78953.1"/>
    </source>
</evidence>
<keyword evidence="2" id="KW-1185">Reference proteome</keyword>
<dbReference type="Proteomes" id="UP000249497">
    <property type="component" value="Unassembled WGS sequence"/>
</dbReference>
<organism evidence="1 2">
    <name type="scientific">Aspergillus japonicus CBS 114.51</name>
    <dbReference type="NCBI Taxonomy" id="1448312"/>
    <lineage>
        <taxon>Eukaryota</taxon>
        <taxon>Fungi</taxon>
        <taxon>Dikarya</taxon>
        <taxon>Ascomycota</taxon>
        <taxon>Pezizomycotina</taxon>
        <taxon>Eurotiomycetes</taxon>
        <taxon>Eurotiomycetidae</taxon>
        <taxon>Eurotiales</taxon>
        <taxon>Aspergillaceae</taxon>
        <taxon>Aspergillus</taxon>
        <taxon>Aspergillus subgen. Circumdati</taxon>
    </lineage>
</organism>
<dbReference type="RefSeq" id="XP_025524847.1">
    <property type="nucleotide sequence ID" value="XM_025672584.1"/>
</dbReference>
<name>A0A8T8WT84_ASPJA</name>
<protein>
    <submittedName>
        <fullName evidence="1">Uncharacterized protein</fullName>
    </submittedName>
</protein>
<reference evidence="1 2" key="1">
    <citation type="submission" date="2018-02" db="EMBL/GenBank/DDBJ databases">
        <title>The genomes of Aspergillus section Nigri reveals drivers in fungal speciation.</title>
        <authorList>
            <consortium name="DOE Joint Genome Institute"/>
            <person name="Vesth T.C."/>
            <person name="Nybo J."/>
            <person name="Theobald S."/>
            <person name="Brandl J."/>
            <person name="Frisvad J.C."/>
            <person name="Nielsen K.F."/>
            <person name="Lyhne E.K."/>
            <person name="Kogle M.E."/>
            <person name="Kuo A."/>
            <person name="Riley R."/>
            <person name="Clum A."/>
            <person name="Nolan M."/>
            <person name="Lipzen A."/>
            <person name="Salamov A."/>
            <person name="Henrissat B."/>
            <person name="Wiebenga A."/>
            <person name="De vries R.P."/>
            <person name="Grigoriev I.V."/>
            <person name="Mortensen U.H."/>
            <person name="Andersen M.R."/>
            <person name="Baker S.E."/>
        </authorList>
    </citation>
    <scope>NUCLEOTIDE SEQUENCE [LARGE SCALE GENOMIC DNA]</scope>
    <source>
        <strain evidence="1 2">CBS 114.51</strain>
    </source>
</reference>
<evidence type="ECO:0000313" key="2">
    <source>
        <dbReference type="Proteomes" id="UP000249497"/>
    </source>
</evidence>
<dbReference type="EMBL" id="KZ824820">
    <property type="protein sequence ID" value="RAH78953.1"/>
    <property type="molecule type" value="Genomic_DNA"/>
</dbReference>
<sequence length="97" mass="11017">MSRMSLTAQHQPGRKYNTDVQDVEGCTVLHIISRRAVYTAHFCGDVGCKLRSERSRAEGGWPQERSLQNILINVFKHSRNIPDLESRPFDDKCISAS</sequence>
<dbReference type="OrthoDB" id="3886018at2759"/>
<proteinExistence type="predicted"/>
<dbReference type="AlphaFoldDB" id="A0A8T8WT84"/>
<accession>A0A8T8WT84</accession>